<dbReference type="Proteomes" id="UP000789920">
    <property type="component" value="Unassembled WGS sequence"/>
</dbReference>
<sequence length="542" mass="62583">MVSWKYSKERLQRNPFVAKVVRVKKVICICGDTIKFNRKYDKDYINWYTNGLECKRKKQKKSEVEDVMDDDIITIDENKDEINREENANIEIINLVTNQTSRKRKLCIGLYLDLIKQYIDRTLACYNRAHHVEHVDKDCISVRAKEYTGYSKSGKIICDECLILKHNFILANHLAIPKQAPENLKFTPKFYFENNSLKKHLQNQDLLMIQAAIRKDNNKDKQNIRYNEDFTNFLVILGSFSTWALDLFHQNLEGCTIQNIHKLRTNDEDALTNLNLSFENIDKFKRPIDTLNYQDLLLLYLIIPIVIALIANNGSDNVSTITGFYQELLTQIAPQLNLSILSIGSDSAIVEFKAQVAIKIYSTDEQLTFKNDKLRVDFSCPIFLNVGSVIHIQDPKHAKKTSHNIIMSAKLCTWPSDINIATTIKYSYKLASELAKVLDMNSTSNTNNSLLLLFVMIKTPNLEILTGIKSNSEFENNSNEFFKIDKEISNAISQAFKYTTKAINDIFDLLNIKDTDDQIYQTQIISILNNLTRIFNNKQVEH</sequence>
<reference evidence="1" key="1">
    <citation type="submission" date="2021-06" db="EMBL/GenBank/DDBJ databases">
        <authorList>
            <person name="Kallberg Y."/>
            <person name="Tangrot J."/>
            <person name="Rosling A."/>
        </authorList>
    </citation>
    <scope>NUCLEOTIDE SEQUENCE</scope>
    <source>
        <strain evidence="1">MA461A</strain>
    </source>
</reference>
<name>A0ACA9KKW4_9GLOM</name>
<comment type="caution">
    <text evidence="1">The sequence shown here is derived from an EMBL/GenBank/DDBJ whole genome shotgun (WGS) entry which is preliminary data.</text>
</comment>
<gene>
    <name evidence="1" type="ORF">RPERSI_LOCUS907</name>
</gene>
<evidence type="ECO:0000313" key="1">
    <source>
        <dbReference type="EMBL" id="CAG8479188.1"/>
    </source>
</evidence>
<evidence type="ECO:0000313" key="2">
    <source>
        <dbReference type="Proteomes" id="UP000789920"/>
    </source>
</evidence>
<dbReference type="EMBL" id="CAJVQC010000736">
    <property type="protein sequence ID" value="CAG8479188.1"/>
    <property type="molecule type" value="Genomic_DNA"/>
</dbReference>
<feature type="non-terminal residue" evidence="1">
    <location>
        <position position="542"/>
    </location>
</feature>
<organism evidence="1 2">
    <name type="scientific">Racocetra persica</name>
    <dbReference type="NCBI Taxonomy" id="160502"/>
    <lineage>
        <taxon>Eukaryota</taxon>
        <taxon>Fungi</taxon>
        <taxon>Fungi incertae sedis</taxon>
        <taxon>Mucoromycota</taxon>
        <taxon>Glomeromycotina</taxon>
        <taxon>Glomeromycetes</taxon>
        <taxon>Diversisporales</taxon>
        <taxon>Gigasporaceae</taxon>
        <taxon>Racocetra</taxon>
    </lineage>
</organism>
<proteinExistence type="predicted"/>
<keyword evidence="2" id="KW-1185">Reference proteome</keyword>
<accession>A0ACA9KKW4</accession>
<protein>
    <submittedName>
        <fullName evidence="1">19168_t:CDS:1</fullName>
    </submittedName>
</protein>